<dbReference type="EMBL" id="JADIMM010000071">
    <property type="protein sequence ID" value="MBO8457658.1"/>
    <property type="molecule type" value="Genomic_DNA"/>
</dbReference>
<evidence type="ECO:0000313" key="3">
    <source>
        <dbReference type="EMBL" id="MBO8457658.1"/>
    </source>
</evidence>
<evidence type="ECO:0000313" key="4">
    <source>
        <dbReference type="Proteomes" id="UP000823638"/>
    </source>
</evidence>
<gene>
    <name evidence="3" type="ORF">IAA81_05455</name>
</gene>
<keyword evidence="2" id="KW-0472">Membrane</keyword>
<evidence type="ECO:0008006" key="5">
    <source>
        <dbReference type="Google" id="ProtNLM"/>
    </source>
</evidence>
<keyword evidence="2" id="KW-0812">Transmembrane</keyword>
<keyword evidence="2" id="KW-1133">Transmembrane helix</keyword>
<proteinExistence type="predicted"/>
<accession>A0A9D9HPU8</accession>
<feature type="compositionally biased region" description="Polar residues" evidence="1">
    <location>
        <begin position="84"/>
        <end position="93"/>
    </location>
</feature>
<protein>
    <recommendedName>
        <fullName evidence="5">Lipopolysaccharide assembly protein A domain-containing protein</fullName>
    </recommendedName>
</protein>
<organism evidence="3 4">
    <name type="scientific">Candidatus Gallitreponema excrementavium</name>
    <dbReference type="NCBI Taxonomy" id="2840840"/>
    <lineage>
        <taxon>Bacteria</taxon>
        <taxon>Pseudomonadati</taxon>
        <taxon>Spirochaetota</taxon>
        <taxon>Spirochaetia</taxon>
        <taxon>Spirochaetales</taxon>
        <taxon>Candidatus Gallitreponema</taxon>
    </lineage>
</organism>
<dbReference type="AlphaFoldDB" id="A0A9D9HPU8"/>
<feature type="transmembrane region" description="Helical" evidence="2">
    <location>
        <begin position="36"/>
        <end position="61"/>
    </location>
</feature>
<feature type="compositionally biased region" description="Basic and acidic residues" evidence="1">
    <location>
        <begin position="69"/>
        <end position="83"/>
    </location>
</feature>
<feature type="region of interest" description="Disordered" evidence="1">
    <location>
        <begin position="66"/>
        <end position="110"/>
    </location>
</feature>
<dbReference type="Proteomes" id="UP000823638">
    <property type="component" value="Unassembled WGS sequence"/>
</dbReference>
<sequence length="110" mass="12244">MPWRLILLILCISLALCFVGFNLQNTCTIAFFSKPFIVPSFMALFVAFLSGIIITIPFYLLGKKKNKSEKKVQAKKPGKEKESASSTQESGTFQKPEETDATKNFNSTGK</sequence>
<evidence type="ECO:0000256" key="2">
    <source>
        <dbReference type="SAM" id="Phobius"/>
    </source>
</evidence>
<reference evidence="3" key="1">
    <citation type="submission" date="2020-10" db="EMBL/GenBank/DDBJ databases">
        <authorList>
            <person name="Gilroy R."/>
        </authorList>
    </citation>
    <scope>NUCLEOTIDE SEQUENCE</scope>
    <source>
        <strain evidence="3">10532</strain>
    </source>
</reference>
<reference evidence="3" key="2">
    <citation type="journal article" date="2021" name="PeerJ">
        <title>Extensive microbial diversity within the chicken gut microbiome revealed by metagenomics and culture.</title>
        <authorList>
            <person name="Gilroy R."/>
            <person name="Ravi A."/>
            <person name="Getino M."/>
            <person name="Pursley I."/>
            <person name="Horton D.L."/>
            <person name="Alikhan N.F."/>
            <person name="Baker D."/>
            <person name="Gharbi K."/>
            <person name="Hall N."/>
            <person name="Watson M."/>
            <person name="Adriaenssens E.M."/>
            <person name="Foster-Nyarko E."/>
            <person name="Jarju S."/>
            <person name="Secka A."/>
            <person name="Antonio M."/>
            <person name="Oren A."/>
            <person name="Chaudhuri R.R."/>
            <person name="La Ragione R."/>
            <person name="Hildebrand F."/>
            <person name="Pallen M.J."/>
        </authorList>
    </citation>
    <scope>NUCLEOTIDE SEQUENCE</scope>
    <source>
        <strain evidence="3">10532</strain>
    </source>
</reference>
<comment type="caution">
    <text evidence="3">The sequence shown here is derived from an EMBL/GenBank/DDBJ whole genome shotgun (WGS) entry which is preliminary data.</text>
</comment>
<name>A0A9D9HPU8_9SPIR</name>
<evidence type="ECO:0000256" key="1">
    <source>
        <dbReference type="SAM" id="MobiDB-lite"/>
    </source>
</evidence>